<accession>G8QTB5</accession>
<reference evidence="5 6" key="1">
    <citation type="submission" date="2011-11" db="EMBL/GenBank/DDBJ databases">
        <title>Complete sequence of Spirochaeta sp. grapes.</title>
        <authorList>
            <consortium name="US DOE Joint Genome Institute"/>
            <person name="Lucas S."/>
            <person name="Han J."/>
            <person name="Lapidus A."/>
            <person name="Cheng J.-F."/>
            <person name="Goodwin L."/>
            <person name="Pitluck S."/>
            <person name="Peters L."/>
            <person name="Ovchinnikova G."/>
            <person name="Munk A.C."/>
            <person name="Detter J.C."/>
            <person name="Han C."/>
            <person name="Tapia R."/>
            <person name="Land M."/>
            <person name="Hauser L."/>
            <person name="Kyrpides N."/>
            <person name="Ivanova N."/>
            <person name="Pagani I."/>
            <person name="Ritalahtilisa K."/>
            <person name="Loeffler F."/>
            <person name="Woyke T."/>
        </authorList>
    </citation>
    <scope>NUCLEOTIDE SEQUENCE [LARGE SCALE GENOMIC DNA]</scope>
    <source>
        <strain evidence="6">ATCC BAA-1885 / DSM 22778 / Grapes</strain>
    </source>
</reference>
<dbReference type="Proteomes" id="UP000005632">
    <property type="component" value="Chromosome"/>
</dbReference>
<proteinExistence type="predicted"/>
<dbReference type="SUPFAM" id="SSF52540">
    <property type="entry name" value="P-loop containing nucleoside triphosphate hydrolases"/>
    <property type="match status" value="1"/>
</dbReference>
<dbReference type="InterPro" id="IPR003439">
    <property type="entry name" value="ABC_transporter-like_ATP-bd"/>
</dbReference>
<dbReference type="STRING" id="158190.SpiGrapes_1269"/>
<dbReference type="KEGG" id="sgp:SpiGrapes_1269"/>
<dbReference type="HOGENOM" id="CLU_000604_1_22_12"/>
<gene>
    <name evidence="5" type="ordered locus">SpiGrapes_1269</name>
</gene>
<dbReference type="RefSeq" id="WP_014269931.1">
    <property type="nucleotide sequence ID" value="NC_016633.1"/>
</dbReference>
<dbReference type="InterPro" id="IPR050093">
    <property type="entry name" value="ABC_SmlMolc_Importer"/>
</dbReference>
<evidence type="ECO:0000256" key="2">
    <source>
        <dbReference type="ARBA" id="ARBA00022741"/>
    </source>
</evidence>
<dbReference type="PROSITE" id="PS50893">
    <property type="entry name" value="ABC_TRANSPORTER_2"/>
    <property type="match status" value="1"/>
</dbReference>
<evidence type="ECO:0000313" key="5">
    <source>
        <dbReference type="EMBL" id="AEV29082.1"/>
    </source>
</evidence>
<evidence type="ECO:0000256" key="1">
    <source>
        <dbReference type="ARBA" id="ARBA00022448"/>
    </source>
</evidence>
<keyword evidence="3" id="KW-0067">ATP-binding</keyword>
<name>G8QTB5_SPHPG</name>
<dbReference type="AlphaFoldDB" id="G8QTB5"/>
<dbReference type="eggNOG" id="COG3842">
    <property type="taxonomic scope" value="Bacteria"/>
</dbReference>
<dbReference type="GO" id="GO:0005524">
    <property type="term" value="F:ATP binding"/>
    <property type="evidence" value="ECO:0007669"/>
    <property type="project" value="UniProtKB-KW"/>
</dbReference>
<dbReference type="InterPro" id="IPR017871">
    <property type="entry name" value="ABC_transporter-like_CS"/>
</dbReference>
<dbReference type="InterPro" id="IPR027417">
    <property type="entry name" value="P-loop_NTPase"/>
</dbReference>
<protein>
    <submittedName>
        <fullName evidence="5">ABC-type sulfate/molybdate transport systems, ATPase component</fullName>
    </submittedName>
</protein>
<keyword evidence="1" id="KW-0813">Transport</keyword>
<keyword evidence="2" id="KW-0547">Nucleotide-binding</keyword>
<dbReference type="Pfam" id="PF00005">
    <property type="entry name" value="ABC_tran"/>
    <property type="match status" value="1"/>
</dbReference>
<feature type="domain" description="ABC transporter" evidence="4">
    <location>
        <begin position="3"/>
        <end position="234"/>
    </location>
</feature>
<sequence>MSLQVAMTVGAPAAKGCPPFSLAVEMTVSPGEIVGLLGPSGSGKSMTLKSIAGIMEPERGSIILYGNVLYDSSTHRNVPTRERRVGYLFQSYALFPHMTILQNVMSGIARDRAESYGQWKKRAHQIAMEYLSMVKMDAFAPQNPLRVSGGQQQRVAIARLLASQPLAILLDEPFSSLDNELKDAIDADLKPALLSAHCPVVFVSHNQEEVKRYCSRTICIGEGALGNPYAEPRCTP</sequence>
<dbReference type="PANTHER" id="PTHR42781:SF4">
    <property type="entry name" value="SPERMIDINE_PUTRESCINE IMPORT ATP-BINDING PROTEIN POTA"/>
    <property type="match status" value="1"/>
</dbReference>
<dbReference type="InterPro" id="IPR003593">
    <property type="entry name" value="AAA+_ATPase"/>
</dbReference>
<dbReference type="GO" id="GO:0016887">
    <property type="term" value="F:ATP hydrolysis activity"/>
    <property type="evidence" value="ECO:0007669"/>
    <property type="project" value="InterPro"/>
</dbReference>
<dbReference type="EMBL" id="CP003155">
    <property type="protein sequence ID" value="AEV29082.1"/>
    <property type="molecule type" value="Genomic_DNA"/>
</dbReference>
<keyword evidence="6" id="KW-1185">Reference proteome</keyword>
<dbReference type="PANTHER" id="PTHR42781">
    <property type="entry name" value="SPERMIDINE/PUTRESCINE IMPORT ATP-BINDING PROTEIN POTA"/>
    <property type="match status" value="1"/>
</dbReference>
<evidence type="ECO:0000259" key="4">
    <source>
        <dbReference type="PROSITE" id="PS50893"/>
    </source>
</evidence>
<dbReference type="SMART" id="SM00382">
    <property type="entry name" value="AAA"/>
    <property type="match status" value="1"/>
</dbReference>
<organism evidence="5 6">
    <name type="scientific">Sphaerochaeta pleomorpha (strain ATCC BAA-1885 / DSM 22778 / Grapes)</name>
    <dbReference type="NCBI Taxonomy" id="158190"/>
    <lineage>
        <taxon>Bacteria</taxon>
        <taxon>Pseudomonadati</taxon>
        <taxon>Spirochaetota</taxon>
        <taxon>Spirochaetia</taxon>
        <taxon>Spirochaetales</taxon>
        <taxon>Sphaerochaetaceae</taxon>
        <taxon>Sphaerochaeta</taxon>
    </lineage>
</organism>
<evidence type="ECO:0000313" key="6">
    <source>
        <dbReference type="Proteomes" id="UP000005632"/>
    </source>
</evidence>
<dbReference type="Gene3D" id="3.40.50.300">
    <property type="entry name" value="P-loop containing nucleotide triphosphate hydrolases"/>
    <property type="match status" value="1"/>
</dbReference>
<dbReference type="PROSITE" id="PS00211">
    <property type="entry name" value="ABC_TRANSPORTER_1"/>
    <property type="match status" value="1"/>
</dbReference>
<evidence type="ECO:0000256" key="3">
    <source>
        <dbReference type="ARBA" id="ARBA00022840"/>
    </source>
</evidence>